<feature type="compositionally biased region" description="Polar residues" evidence="4">
    <location>
        <begin position="1212"/>
        <end position="1224"/>
    </location>
</feature>
<dbReference type="NCBIfam" id="TIGR03661">
    <property type="entry name" value="T1SS_VCA0849"/>
    <property type="match status" value="1"/>
</dbReference>
<dbReference type="SUPFAM" id="SSF51120">
    <property type="entry name" value="beta-Roll"/>
    <property type="match status" value="1"/>
</dbReference>
<protein>
    <submittedName>
        <fullName evidence="6">Retention module-containing protein</fullName>
    </submittedName>
</protein>
<dbReference type="Pfam" id="PF17963">
    <property type="entry name" value="Big_9"/>
    <property type="match status" value="1"/>
</dbReference>
<dbReference type="Gene3D" id="2.150.10.10">
    <property type="entry name" value="Serralysin-like metalloprotease, C-terminal"/>
    <property type="match status" value="2"/>
</dbReference>
<dbReference type="PRINTS" id="PR00313">
    <property type="entry name" value="CABNDNGRPT"/>
</dbReference>
<dbReference type="CDD" id="cd00198">
    <property type="entry name" value="vWFA"/>
    <property type="match status" value="1"/>
</dbReference>
<proteinExistence type="predicted"/>
<dbReference type="InterPro" id="IPR040853">
    <property type="entry name" value="RapA2_cadherin-like"/>
</dbReference>
<gene>
    <name evidence="6" type="ORF">Q6A48_00295</name>
</gene>
<dbReference type="Pfam" id="PF17803">
    <property type="entry name" value="Cadherin_4"/>
    <property type="match status" value="3"/>
</dbReference>
<dbReference type="NCBIfam" id="NF033682">
    <property type="entry name" value="retention_LapA"/>
    <property type="match status" value="1"/>
</dbReference>
<name>A0ABT9BVG0_9PSED</name>
<dbReference type="RefSeq" id="WP_304550995.1">
    <property type="nucleotide sequence ID" value="NZ_JAUQOP010000001.1"/>
</dbReference>
<evidence type="ECO:0000256" key="1">
    <source>
        <dbReference type="ARBA" id="ARBA00004613"/>
    </source>
</evidence>
<dbReference type="PROSITE" id="PS00330">
    <property type="entry name" value="HEMOLYSIN_CALCIUM"/>
    <property type="match status" value="1"/>
</dbReference>
<dbReference type="Pfam" id="PF00353">
    <property type="entry name" value="HemolysinCabind"/>
    <property type="match status" value="3"/>
</dbReference>
<dbReference type="InterPro" id="IPR050557">
    <property type="entry name" value="RTX_toxin/Mannuronan_C5-epim"/>
</dbReference>
<dbReference type="SMART" id="SM00327">
    <property type="entry name" value="VWA"/>
    <property type="match status" value="1"/>
</dbReference>
<accession>A0ABT9BVG0</accession>
<dbReference type="InterPro" id="IPR047777">
    <property type="entry name" value="LapA-like_RM"/>
</dbReference>
<sequence length="2130" mass="212731">MAALIGTVSKVVGQVFAEAAGGLRRPLVEGDRLYAGEHLVTGAEGAVAVHLQNGQELTLGRGSDLTLTPQLLAHAAPHVQTAEATVPSDAQLTDVQKLQQAIAAGADPTQAGEATAAGPGAGNAAGGLGGGHSFVLLEEVGGEVDPQIGFPTAGFNGIPEFPQLRLAADPDANGDDGSVPPVTPPDNPVTLDGVNVDGGELTANEANLADGTASNPGALVQSGTFTVSAPDGLSSLSIGGISVITGGVPAGFPQTITSTLGNTLTVTGYDPATGVVSYTYTLTDNETHPAGGGANNITEQFPVVAVDNDGDTATGTLDVNITDDVPQAIDDSHPNTASETLVTLTGNVLPNDHQGADRIPTGPDSGPIVGGTFTGTYGTLVLNPNGTYTYTLDTSDPQFIALHGGGSGTETFTYTLTDADGDTSTANLVLQVHNNDDPVIITGLDTEGGELTVQEKNLGDGSSPDASALTQSGTFTLTALDGVQTLSVGGINVVTGGVAAGFPQSITTALGNTLTITGFNATTGVVSYSYTLLDNEAHPNANGANSLSEQFAVVVTDDNGTTANGNLDVSIVDDVPKAVDDSNTGTASETHLTLTGSVLTNDTQGADQVASGPVTPGTFTGTYGTLVLNADGSYTYTLNSADADFKGLHGGGSGSETFSYTLTDADGDTSTANLVLQVHNNDDPVIITGLDTEGGELTVQEKNLGDGSSPDASALTQSGTFTITALDGVQTLSVGGINVVTGGVAAGFPQSITTALGNTLTITGFNATTGVVSYSYTLLDNEAHPNANGANSLSEQFAVVVTDDNGTTANGNLDVNIVDDVPKAVDDSNTGAASETHLTLTGSVLTNDTQGADQVASGPVTPGTFTGTYGTLVLNPDGSYTYTLNNADADFKGLHGGGNGSETFTYTLTDADGDTSTANLVLQVHNNDDPVIITGLDTQGGELTVQEKNLGDGSSPDASALTQSGTFTLTALDGVQTLSVGGINVVTGGVAAGFPQSITTALGNTLTIAGFNATTGVVSYSYTLLDNEAHPNANGANSLSEQFAVVVTDDNGTTANGNLDVNIVDDLPTAHADSASVNEGGTVSGNVLDNDVGGADGPAASGAVIGVRAGNDTSSPAIGGLNTQINGTYGYLTLDANGNAVYHSNPNTVGAPGATDVFTYTVRDADGDQSTTTITIDVHNSCLVAASDQDITVYEKALDLNQDGQDLAPGTVTGSDPSTTGETASGSLVGAVSGATGAVTYTLVGNATGAYGQLLLHPDGSYTYTLTSPATTTPHANDGANVLSDNFTYQATDAQGNSVTGNLVVSIVDDVPKAVASERSVTAVEVDSNLLIVLDVSGSMADASGVPGLSRLDLAKQAISALLDKYDDLGDVKVQLVTFSRGATDQTSVWVDVATAKTLLGSLTAGGGTNYDAAVAAAKAAFVTSGQLTGAQNIGYFISDGKPTSGQETGSADEAAWKAFLDANGIKNYAIGLGSGVSNAHLDPLAYDGSTHTNTNAVVVTDLNQLNSVLSGTVVGVPVTGNLLGEGGSFGADGGFVKSLVVDGTTYTYNPTANGGQGSLSASGGANHGTFNSVDNTLSIATAHNGTLVVNLDTGAFSYTSQTATSTLITENIGYTVSDNDGDLAGSNLVIKVVPNSPPIATDDNIITNVLSGNLVIPGELLLGNDSDANGDPLTASPTGFNTGWVARGADFTGTTGTASFTGNNVQSINLNRSAFVANAATMTAVLVVSGALGAVSTNNANDEDRLNISLKQGETLTLDHNLAAGHVSLEYALNGGPFIAIADGASFTAAADGNYQIHVTNIANPGGGNAKAAENYQLTLTVNYAGAHDSTPDYHGTYTASDNHGGSDGAAVSISYQAEHTLTGTSGDDVLLAGNGDNILNAGDGNDILSAGAGNNALHGGAGNDLLYSGAGNDLLDGGTGTDTASYAHATAGVTVNLGLLAAQDTLGAGTDTLNGIENLIGSNFNDTLTGDAGNNRLDGGLGHDVLNGGGGDDLLIGGLGNNTLTGGGGADTFQWKVGNSGHDLVTDFTPGVDKLDLSQLLQGENGSAASLDDYLHFSVSGSGASVTTSIDVSALAGATPNQTIDLAGVNLASHYGVTPGAGGIIGGADTATIINGMLNDHSLKVDTV</sequence>
<keyword evidence="2" id="KW-0964">Secreted</keyword>
<comment type="subcellular location">
    <subcellularLocation>
        <location evidence="1">Secreted</location>
    </subcellularLocation>
</comment>
<dbReference type="SUPFAM" id="SSF53300">
    <property type="entry name" value="vWA-like"/>
    <property type="match status" value="1"/>
</dbReference>
<dbReference type="PROSITE" id="PS50234">
    <property type="entry name" value="VWFA"/>
    <property type="match status" value="1"/>
</dbReference>
<feature type="region of interest" description="Disordered" evidence="4">
    <location>
        <begin position="1203"/>
        <end position="1224"/>
    </location>
</feature>
<feature type="region of interest" description="Disordered" evidence="4">
    <location>
        <begin position="169"/>
        <end position="188"/>
    </location>
</feature>
<dbReference type="Gene3D" id="2.60.40.10">
    <property type="entry name" value="Immunoglobulins"/>
    <property type="match status" value="1"/>
</dbReference>
<dbReference type="InterPro" id="IPR018511">
    <property type="entry name" value="Hemolysin-typ_Ca-bd_CS"/>
</dbReference>
<evidence type="ECO:0000259" key="5">
    <source>
        <dbReference type="PROSITE" id="PS50234"/>
    </source>
</evidence>
<comment type="caution">
    <text evidence="6">The sequence shown here is derived from an EMBL/GenBank/DDBJ whole genome shotgun (WGS) entry which is preliminary data.</text>
</comment>
<evidence type="ECO:0000313" key="7">
    <source>
        <dbReference type="Proteomes" id="UP001228019"/>
    </source>
</evidence>
<keyword evidence="3" id="KW-0106">Calcium</keyword>
<dbReference type="InterPro" id="IPR001343">
    <property type="entry name" value="Hemolysn_Ca-bd"/>
</dbReference>
<dbReference type="NCBIfam" id="TIGR01965">
    <property type="entry name" value="VCBS_repeat"/>
    <property type="match status" value="5"/>
</dbReference>
<dbReference type="EMBL" id="JAUQOP010000001">
    <property type="protein sequence ID" value="MDO7895318.1"/>
    <property type="molecule type" value="Genomic_DNA"/>
</dbReference>
<dbReference type="PANTHER" id="PTHR38340">
    <property type="entry name" value="S-LAYER PROTEIN"/>
    <property type="match status" value="1"/>
</dbReference>
<dbReference type="InterPro" id="IPR036465">
    <property type="entry name" value="vWFA_dom_sf"/>
</dbReference>
<dbReference type="InterPro" id="IPR013783">
    <property type="entry name" value="Ig-like_fold"/>
</dbReference>
<dbReference type="InterPro" id="IPR010221">
    <property type="entry name" value="VCBS_dom"/>
</dbReference>
<dbReference type="Proteomes" id="UP001228019">
    <property type="component" value="Unassembled WGS sequence"/>
</dbReference>
<keyword evidence="7" id="KW-1185">Reference proteome</keyword>
<evidence type="ECO:0000256" key="2">
    <source>
        <dbReference type="ARBA" id="ARBA00022525"/>
    </source>
</evidence>
<evidence type="ECO:0000256" key="3">
    <source>
        <dbReference type="ARBA" id="ARBA00022837"/>
    </source>
</evidence>
<dbReference type="Pfam" id="PF13519">
    <property type="entry name" value="VWA_2"/>
    <property type="match status" value="1"/>
</dbReference>
<dbReference type="InterPro" id="IPR019960">
    <property type="entry name" value="T1SS_VCA0849"/>
</dbReference>
<evidence type="ECO:0000256" key="4">
    <source>
        <dbReference type="SAM" id="MobiDB-lite"/>
    </source>
</evidence>
<reference evidence="6 7" key="1">
    <citation type="submission" date="2023-07" db="EMBL/GenBank/DDBJ databases">
        <title>Identification of four novel Pseudomonas species associated with bacterial leaf spot of cucurbits.</title>
        <authorList>
            <person name="Fullem K.R."/>
        </authorList>
    </citation>
    <scope>NUCLEOTIDE SEQUENCE [LARGE SCALE GENOMIC DNA]</scope>
    <source>
        <strain evidence="6 7">K18</strain>
    </source>
</reference>
<dbReference type="InterPro" id="IPR002035">
    <property type="entry name" value="VWF_A"/>
</dbReference>
<organism evidence="6 7">
    <name type="scientific">Pseudomonas citrulli</name>
    <dbReference type="NCBI Taxonomy" id="3064347"/>
    <lineage>
        <taxon>Bacteria</taxon>
        <taxon>Pseudomonadati</taxon>
        <taxon>Pseudomonadota</taxon>
        <taxon>Gammaproteobacteria</taxon>
        <taxon>Pseudomonadales</taxon>
        <taxon>Pseudomonadaceae</taxon>
        <taxon>Pseudomonas</taxon>
    </lineage>
</organism>
<dbReference type="InterPro" id="IPR011049">
    <property type="entry name" value="Serralysin-like_metalloprot_C"/>
</dbReference>
<dbReference type="Gene3D" id="3.40.50.410">
    <property type="entry name" value="von Willebrand factor, type A domain"/>
    <property type="match status" value="1"/>
</dbReference>
<evidence type="ECO:0000313" key="6">
    <source>
        <dbReference type="EMBL" id="MDO7895318.1"/>
    </source>
</evidence>
<feature type="domain" description="VWFA" evidence="5">
    <location>
        <begin position="1329"/>
        <end position="1514"/>
    </location>
</feature>
<dbReference type="PANTHER" id="PTHR38340:SF1">
    <property type="entry name" value="S-LAYER PROTEIN"/>
    <property type="match status" value="1"/>
</dbReference>